<feature type="domain" description="MannoseP isomerase/GMP-like beta-helix" evidence="2">
    <location>
        <begin position="306"/>
        <end position="359"/>
    </location>
</feature>
<dbReference type="GO" id="GO:0004475">
    <property type="term" value="F:mannose-1-phosphate guanylyltransferase (GTP) activity"/>
    <property type="evidence" value="ECO:0007669"/>
    <property type="project" value="InterPro"/>
</dbReference>
<dbReference type="InterPro" id="IPR029044">
    <property type="entry name" value="Nucleotide-diphossugar_trans"/>
</dbReference>
<dbReference type="Pfam" id="PF00483">
    <property type="entry name" value="NTP_transferase"/>
    <property type="match status" value="1"/>
</dbReference>
<sequence>MGDYKDHLYALIFCGGGGTRLWPFSREARPKQFLKIKGDKTLVRQTFERLASFIPIERIYVIPVPDYRDEVAEMLKEVPKSQVIVEPARRNTAMAAGLGAVAISKKDPVAIIANIWSDHLITGQGEYQKAIYAGAQVAWQGDNLVTTGIKPTFPHTGLGYVKKAGVIDIADGVEVYKVEKFTEKPKLPEAKKMVSSGSYLWHQGTLIWRVDNFMRALSVHSPDTYERLEEISKYLGDPSGKDKVAKAYLHAPDLSIDIALAQKATNFFVVEAKYEWYDVGDFKILWSVGQKDKDGNSVITEDEGQWLGIDTFESMVISEGKRMVATLGLTDMIVVATDDAVLVAPKSQAQKVKKIVEKLKADKKTEFL</sequence>
<dbReference type="Gene3D" id="3.90.550.10">
    <property type="entry name" value="Spore Coat Polysaccharide Biosynthesis Protein SpsA, Chain A"/>
    <property type="match status" value="1"/>
</dbReference>
<feature type="domain" description="Nucleotidyl transferase" evidence="1">
    <location>
        <begin position="10"/>
        <end position="293"/>
    </location>
</feature>
<proteinExistence type="predicted"/>
<dbReference type="Proteomes" id="UP000178313">
    <property type="component" value="Unassembled WGS sequence"/>
</dbReference>
<dbReference type="InterPro" id="IPR051161">
    <property type="entry name" value="Mannose-6P_isomerase_type2"/>
</dbReference>
<dbReference type="PANTHER" id="PTHR46390:SF1">
    <property type="entry name" value="MANNOSE-1-PHOSPHATE GUANYLYLTRANSFERASE"/>
    <property type="match status" value="1"/>
</dbReference>
<evidence type="ECO:0000313" key="4">
    <source>
        <dbReference type="Proteomes" id="UP000178313"/>
    </source>
</evidence>
<dbReference type="CDD" id="cd02509">
    <property type="entry name" value="GDP-M1P_Guanylyltransferase"/>
    <property type="match status" value="1"/>
</dbReference>
<reference evidence="3 4" key="1">
    <citation type="journal article" date="2016" name="Nat. Commun.">
        <title>Thousands of microbial genomes shed light on interconnected biogeochemical processes in an aquifer system.</title>
        <authorList>
            <person name="Anantharaman K."/>
            <person name="Brown C.T."/>
            <person name="Hug L.A."/>
            <person name="Sharon I."/>
            <person name="Castelle C.J."/>
            <person name="Probst A.J."/>
            <person name="Thomas B.C."/>
            <person name="Singh A."/>
            <person name="Wilkins M.J."/>
            <person name="Karaoz U."/>
            <person name="Brodie E.L."/>
            <person name="Williams K.H."/>
            <person name="Hubbard S.S."/>
            <person name="Banfield J.F."/>
        </authorList>
    </citation>
    <scope>NUCLEOTIDE SEQUENCE [LARGE SCALE GENOMIC DNA]</scope>
</reference>
<organism evidence="3 4">
    <name type="scientific">Candidatus Woesebacteria bacterium RIFCSPHIGHO2_12_FULL_46_16</name>
    <dbReference type="NCBI Taxonomy" id="1802513"/>
    <lineage>
        <taxon>Bacteria</taxon>
        <taxon>Candidatus Woeseibacteriota</taxon>
    </lineage>
</organism>
<evidence type="ECO:0008006" key="5">
    <source>
        <dbReference type="Google" id="ProtNLM"/>
    </source>
</evidence>
<evidence type="ECO:0000259" key="2">
    <source>
        <dbReference type="Pfam" id="PF22640"/>
    </source>
</evidence>
<dbReference type="InterPro" id="IPR049577">
    <property type="entry name" value="GMPP_N"/>
</dbReference>
<protein>
    <recommendedName>
        <fullName evidence="5">Nucleotidyl transferase domain-containing protein</fullName>
    </recommendedName>
</protein>
<dbReference type="PANTHER" id="PTHR46390">
    <property type="entry name" value="MANNOSE-1-PHOSPHATE GUANYLYLTRANSFERASE"/>
    <property type="match status" value="1"/>
</dbReference>
<dbReference type="Pfam" id="PF22640">
    <property type="entry name" value="ManC_GMP_beta-helix"/>
    <property type="match status" value="1"/>
</dbReference>
<gene>
    <name evidence="3" type="ORF">A3E46_00295</name>
</gene>
<dbReference type="EMBL" id="MGGZ01000016">
    <property type="protein sequence ID" value="OGM57226.1"/>
    <property type="molecule type" value="Genomic_DNA"/>
</dbReference>
<dbReference type="SUPFAM" id="SSF53448">
    <property type="entry name" value="Nucleotide-diphospho-sugar transferases"/>
    <property type="match status" value="1"/>
</dbReference>
<dbReference type="InterPro" id="IPR054566">
    <property type="entry name" value="ManC/GMP-like_b-helix"/>
</dbReference>
<accession>A0A1F8AZS9</accession>
<name>A0A1F8AZS9_9BACT</name>
<dbReference type="SUPFAM" id="SSF159283">
    <property type="entry name" value="Guanosine diphospho-D-mannose pyrophosphorylase/mannose-6-phosphate isomerase linker domain"/>
    <property type="match status" value="1"/>
</dbReference>
<dbReference type="InterPro" id="IPR005835">
    <property type="entry name" value="NTP_transferase_dom"/>
</dbReference>
<evidence type="ECO:0000259" key="1">
    <source>
        <dbReference type="Pfam" id="PF00483"/>
    </source>
</evidence>
<dbReference type="STRING" id="1802513.A3E46_00295"/>
<comment type="caution">
    <text evidence="3">The sequence shown here is derived from an EMBL/GenBank/DDBJ whole genome shotgun (WGS) entry which is preliminary data.</text>
</comment>
<dbReference type="AlphaFoldDB" id="A0A1F8AZS9"/>
<dbReference type="GO" id="GO:0009298">
    <property type="term" value="P:GDP-mannose biosynthetic process"/>
    <property type="evidence" value="ECO:0007669"/>
    <property type="project" value="TreeGrafter"/>
</dbReference>
<evidence type="ECO:0000313" key="3">
    <source>
        <dbReference type="EMBL" id="OGM57226.1"/>
    </source>
</evidence>